<reference evidence="6" key="1">
    <citation type="submission" date="2020-06" db="EMBL/GenBank/DDBJ databases">
        <title>Whole Genome Sequence of Bradyrhizobium sp. Strain 1S1.</title>
        <authorList>
            <person name="Bromfield E.S.P."/>
            <person name="Cloutier S."/>
        </authorList>
    </citation>
    <scope>NUCLEOTIDE SEQUENCE [LARGE SCALE GENOMIC DNA]</scope>
    <source>
        <strain evidence="6">1S1</strain>
    </source>
</reference>
<organism evidence="6">
    <name type="scientific">Bradyrhizobium septentrionale</name>
    <dbReference type="NCBI Taxonomy" id="1404411"/>
    <lineage>
        <taxon>Bacteria</taxon>
        <taxon>Pseudomonadati</taxon>
        <taxon>Pseudomonadota</taxon>
        <taxon>Alphaproteobacteria</taxon>
        <taxon>Hyphomicrobiales</taxon>
        <taxon>Nitrobacteraceae</taxon>
        <taxon>Bradyrhizobium</taxon>
    </lineage>
</organism>
<evidence type="ECO:0000256" key="2">
    <source>
        <dbReference type="ARBA" id="ARBA00011245"/>
    </source>
</evidence>
<dbReference type="InterPro" id="IPR045337">
    <property type="entry name" value="MmgE_PrpD_C"/>
</dbReference>
<dbReference type="InterPro" id="IPR042183">
    <property type="entry name" value="MmgE/PrpD_sf_1"/>
</dbReference>
<dbReference type="FunFam" id="1.10.4100.10:FF:000003">
    <property type="entry name" value="2-methylcitrate dehydratase 1"/>
    <property type="match status" value="1"/>
</dbReference>
<dbReference type="Gene3D" id="3.30.1330.120">
    <property type="entry name" value="2-methylcitrate dehydratase PrpD"/>
    <property type="match status" value="1"/>
</dbReference>
<sequence>MKHHKVRTYKSAEHLACADQLAWKIASVASDPVRIEDPVIDMIGNRIIDNAAVAAASIARHPVVSARAQAEAHPRQPGATIFGLPSSQKYSPEWAAWANGVAVRELDFHDTFLAADYSHPGDNIPPVLAVGQHCGASGEDLLRGLAAAYEIQVDLVKGICLHEHKIDHIAHLGPSAAAGIGALLGLSTETIYQAVQQALHVTTTTRQSRKGEISSWKAFAPAFAGKMAIEAVDRVMRGEGAPSPAWEGEDGFIAWLLSGPSASYTVPLPQKGELKRAILDTYTKEHSAEYQSQALIDLARRMGPKIGNLAAIESIVIHTSHHTHYVIGTGANDPQKMDPKASRETLDHSIMYIFAVALEDGCWHHEKSYAPERAARPSTVELWHKISTVEDPEWTRRYHSHDPKEKAFGGRVVVRLKGGSTVSDELAVADAHPLGARPFKRPDYIRKFRTLAEGVIATAEQDRFLAAVERLPSLRAGELSELTFTVDASKLGTPASHGIFDWKPDTQTAARRAAGS</sequence>
<accession>A0A973W0Z6</accession>
<gene>
    <name evidence="6" type="ORF">HAP48_022115</name>
</gene>
<dbReference type="InterPro" id="IPR045336">
    <property type="entry name" value="MmgE_PrpD_N"/>
</dbReference>
<name>A0A973W0Z6_9BRAD</name>
<feature type="domain" description="MmgE/PrpD C-terminal" evidence="5">
    <location>
        <begin position="286"/>
        <end position="471"/>
    </location>
</feature>
<dbReference type="RefSeq" id="WP_166205086.1">
    <property type="nucleotide sequence ID" value="NZ_CP088285.1"/>
</dbReference>
<dbReference type="InterPro" id="IPR036148">
    <property type="entry name" value="MmgE/PrpD_sf"/>
</dbReference>
<comment type="similarity">
    <text evidence="1">Belongs to the PrpD family.</text>
</comment>
<dbReference type="InterPro" id="IPR042188">
    <property type="entry name" value="MmgE/PrpD_sf_2"/>
</dbReference>
<proteinExistence type="inferred from homology"/>
<keyword evidence="3" id="KW-0456">Lyase</keyword>
<comment type="subunit">
    <text evidence="2">Monomer.</text>
</comment>
<dbReference type="Gene3D" id="1.10.4100.10">
    <property type="entry name" value="2-methylcitrate dehydratase PrpD"/>
    <property type="match status" value="1"/>
</dbReference>
<feature type="domain" description="MmgE/PrpD N-terminal" evidence="4">
    <location>
        <begin position="20"/>
        <end position="263"/>
    </location>
</feature>
<dbReference type="Pfam" id="PF03972">
    <property type="entry name" value="MmgE_PrpD_N"/>
    <property type="match status" value="1"/>
</dbReference>
<evidence type="ECO:0000259" key="4">
    <source>
        <dbReference type="Pfam" id="PF03972"/>
    </source>
</evidence>
<evidence type="ECO:0000256" key="3">
    <source>
        <dbReference type="ARBA" id="ARBA00023239"/>
    </source>
</evidence>
<dbReference type="Pfam" id="PF19305">
    <property type="entry name" value="MmgE_PrpD_C"/>
    <property type="match status" value="1"/>
</dbReference>
<dbReference type="PANTHER" id="PTHR16943:SF8">
    <property type="entry name" value="2-METHYLCITRATE DEHYDRATASE"/>
    <property type="match status" value="1"/>
</dbReference>
<evidence type="ECO:0000259" key="5">
    <source>
        <dbReference type="Pfam" id="PF19305"/>
    </source>
</evidence>
<dbReference type="PANTHER" id="PTHR16943">
    <property type="entry name" value="2-METHYLCITRATE DEHYDRATASE-RELATED"/>
    <property type="match status" value="1"/>
</dbReference>
<dbReference type="EMBL" id="JAAOLE020000001">
    <property type="protein sequence ID" value="NVI45608.1"/>
    <property type="molecule type" value="Genomic_DNA"/>
</dbReference>
<protein>
    <submittedName>
        <fullName evidence="6">MmgE/PrpD family protein</fullName>
    </submittedName>
</protein>
<evidence type="ECO:0000313" key="6">
    <source>
        <dbReference type="EMBL" id="NVI45608.1"/>
    </source>
</evidence>
<comment type="caution">
    <text evidence="6">The sequence shown here is derived from an EMBL/GenBank/DDBJ whole genome shotgun (WGS) entry which is preliminary data.</text>
</comment>
<dbReference type="InterPro" id="IPR005656">
    <property type="entry name" value="MmgE_PrpD"/>
</dbReference>
<dbReference type="GO" id="GO:0016829">
    <property type="term" value="F:lyase activity"/>
    <property type="evidence" value="ECO:0007669"/>
    <property type="project" value="UniProtKB-KW"/>
</dbReference>
<evidence type="ECO:0000256" key="1">
    <source>
        <dbReference type="ARBA" id="ARBA00006174"/>
    </source>
</evidence>
<dbReference type="AlphaFoldDB" id="A0A973W0Z6"/>
<dbReference type="SUPFAM" id="SSF103378">
    <property type="entry name" value="2-methylcitrate dehydratase PrpD"/>
    <property type="match status" value="1"/>
</dbReference>